<comment type="caution">
    <text evidence="2">The sequence shown here is derived from an EMBL/GenBank/DDBJ whole genome shotgun (WGS) entry which is preliminary data.</text>
</comment>
<feature type="region of interest" description="Disordered" evidence="1">
    <location>
        <begin position="175"/>
        <end position="203"/>
    </location>
</feature>
<protein>
    <submittedName>
        <fullName evidence="2">Uncharacterized protein</fullName>
    </submittedName>
</protein>
<name>A0A371H942_MUCPR</name>
<reference evidence="2" key="1">
    <citation type="submission" date="2018-05" db="EMBL/GenBank/DDBJ databases">
        <title>Draft genome of Mucuna pruriens seed.</title>
        <authorList>
            <person name="Nnadi N.E."/>
            <person name="Vos R."/>
            <person name="Hasami M.H."/>
            <person name="Devisetty U.K."/>
            <person name="Aguiy J.C."/>
        </authorList>
    </citation>
    <scope>NUCLEOTIDE SEQUENCE [LARGE SCALE GENOMIC DNA]</scope>
    <source>
        <strain evidence="2">JCA_2017</strain>
    </source>
</reference>
<dbReference type="EMBL" id="QJKJ01003262">
    <property type="protein sequence ID" value="RDX99294.1"/>
    <property type="molecule type" value="Genomic_DNA"/>
</dbReference>
<evidence type="ECO:0000313" key="3">
    <source>
        <dbReference type="Proteomes" id="UP000257109"/>
    </source>
</evidence>
<keyword evidence="3" id="KW-1185">Reference proteome</keyword>
<feature type="compositionally biased region" description="Low complexity" evidence="1">
    <location>
        <begin position="182"/>
        <end position="192"/>
    </location>
</feature>
<evidence type="ECO:0000256" key="1">
    <source>
        <dbReference type="SAM" id="MobiDB-lite"/>
    </source>
</evidence>
<evidence type="ECO:0000313" key="2">
    <source>
        <dbReference type="EMBL" id="RDX99294.1"/>
    </source>
</evidence>
<proteinExistence type="predicted"/>
<dbReference type="AlphaFoldDB" id="A0A371H942"/>
<accession>A0A371H942</accession>
<feature type="non-terminal residue" evidence="2">
    <location>
        <position position="1"/>
    </location>
</feature>
<sequence length="287" mass="32372">MLGEQSLSNFRLVYISWQCFDFHGRVRNNLEFLNHPLRLNIRPEIIWISWLLGELSFSQVKLLLFMLTTLEQFRLLSILFFMNCNDHIVCLPHISIDLQVADIFTKSLPRPLHKFLVDKLMLLDQPTSICGGIKRTLVKSIKLPKKPRARCDHYRKTGHSRDVCKLIHGRLADIKPSHGRNSRASTATATASEGDKVTTAPESSPFSKEWMEMLFNTSFIYLTPSHQFLRACGMSNAQMLASPLEMGSSVLAKNGGGSQGRLVVLISACESEGNAPGLVERVRDYVL</sequence>
<dbReference type="Proteomes" id="UP000257109">
    <property type="component" value="Unassembled WGS sequence"/>
</dbReference>
<gene>
    <name evidence="2" type="ORF">CR513_17668</name>
</gene>
<organism evidence="2 3">
    <name type="scientific">Mucuna pruriens</name>
    <name type="common">Velvet bean</name>
    <name type="synonym">Dolichos pruriens</name>
    <dbReference type="NCBI Taxonomy" id="157652"/>
    <lineage>
        <taxon>Eukaryota</taxon>
        <taxon>Viridiplantae</taxon>
        <taxon>Streptophyta</taxon>
        <taxon>Embryophyta</taxon>
        <taxon>Tracheophyta</taxon>
        <taxon>Spermatophyta</taxon>
        <taxon>Magnoliopsida</taxon>
        <taxon>eudicotyledons</taxon>
        <taxon>Gunneridae</taxon>
        <taxon>Pentapetalae</taxon>
        <taxon>rosids</taxon>
        <taxon>fabids</taxon>
        <taxon>Fabales</taxon>
        <taxon>Fabaceae</taxon>
        <taxon>Papilionoideae</taxon>
        <taxon>50 kb inversion clade</taxon>
        <taxon>NPAAA clade</taxon>
        <taxon>indigoferoid/millettioid clade</taxon>
        <taxon>Phaseoleae</taxon>
        <taxon>Mucuna</taxon>
    </lineage>
</organism>